<dbReference type="Pfam" id="PF07714">
    <property type="entry name" value="PK_Tyr_Ser-Thr"/>
    <property type="match status" value="1"/>
</dbReference>
<dbReference type="GO" id="GO:0004674">
    <property type="term" value="F:protein serine/threonine kinase activity"/>
    <property type="evidence" value="ECO:0007669"/>
    <property type="project" value="TreeGrafter"/>
</dbReference>
<dbReference type="OrthoDB" id="10261027at2759"/>
<dbReference type="SUPFAM" id="SSF56112">
    <property type="entry name" value="Protein kinase-like (PK-like)"/>
    <property type="match status" value="1"/>
</dbReference>
<dbReference type="InterPro" id="IPR051681">
    <property type="entry name" value="Ser/Thr_Kinases-Pseudokinases"/>
</dbReference>
<comment type="caution">
    <text evidence="2">The sequence shown here is derived from an EMBL/GenBank/DDBJ whole genome shotgun (WGS) entry which is preliminary data.</text>
</comment>
<feature type="domain" description="Protein kinase" evidence="1">
    <location>
        <begin position="1"/>
        <end position="116"/>
    </location>
</feature>
<dbReference type="PROSITE" id="PS50011">
    <property type="entry name" value="PROTEIN_KINASE_DOM"/>
    <property type="match status" value="1"/>
</dbReference>
<proteinExistence type="predicted"/>
<dbReference type="InterPro" id="IPR001245">
    <property type="entry name" value="Ser-Thr/Tyr_kinase_cat_dom"/>
</dbReference>
<dbReference type="GO" id="GO:0005524">
    <property type="term" value="F:ATP binding"/>
    <property type="evidence" value="ECO:0007669"/>
    <property type="project" value="InterPro"/>
</dbReference>
<dbReference type="PANTHER" id="PTHR44329">
    <property type="entry name" value="SERINE/THREONINE-PROTEIN KINASE TNNI3K-RELATED"/>
    <property type="match status" value="1"/>
</dbReference>
<dbReference type="AlphaFoldDB" id="A0A9N9DRZ7"/>
<dbReference type="Gene3D" id="1.10.510.10">
    <property type="entry name" value="Transferase(Phosphotransferase) domain 1"/>
    <property type="match status" value="1"/>
</dbReference>
<dbReference type="InterPro" id="IPR011009">
    <property type="entry name" value="Kinase-like_dom_sf"/>
</dbReference>
<evidence type="ECO:0000313" key="3">
    <source>
        <dbReference type="Proteomes" id="UP000789570"/>
    </source>
</evidence>
<evidence type="ECO:0000259" key="1">
    <source>
        <dbReference type="PROSITE" id="PS50011"/>
    </source>
</evidence>
<organism evidence="2 3">
    <name type="scientific">Funneliformis caledonium</name>
    <dbReference type="NCBI Taxonomy" id="1117310"/>
    <lineage>
        <taxon>Eukaryota</taxon>
        <taxon>Fungi</taxon>
        <taxon>Fungi incertae sedis</taxon>
        <taxon>Mucoromycota</taxon>
        <taxon>Glomeromycotina</taxon>
        <taxon>Glomeromycetes</taxon>
        <taxon>Glomerales</taxon>
        <taxon>Glomeraceae</taxon>
        <taxon>Funneliformis</taxon>
    </lineage>
</organism>
<dbReference type="InterPro" id="IPR000719">
    <property type="entry name" value="Prot_kinase_dom"/>
</dbReference>
<keyword evidence="3" id="KW-1185">Reference proteome</keyword>
<evidence type="ECO:0000313" key="2">
    <source>
        <dbReference type="EMBL" id="CAG8650794.1"/>
    </source>
</evidence>
<accession>A0A9N9DRZ7</accession>
<sequence>SSNTSKILGIIPYIDPKSFKNYNQSQKFKLNMKSDVYSVGVLLWQISSGHRPFENVDYDMTLFSNISKGCREKIINGTPMEYCNLYQECWKYKSKERPDMQKVVSVLDKIEKNMSLKSNGINTIERYRPNSELGETNTKDSDTFFKRFIRFNIQ</sequence>
<reference evidence="2" key="1">
    <citation type="submission" date="2021-06" db="EMBL/GenBank/DDBJ databases">
        <authorList>
            <person name="Kallberg Y."/>
            <person name="Tangrot J."/>
            <person name="Rosling A."/>
        </authorList>
    </citation>
    <scope>NUCLEOTIDE SEQUENCE</scope>
    <source>
        <strain evidence="2">UK204</strain>
    </source>
</reference>
<gene>
    <name evidence="2" type="ORF">FCALED_LOCUS11053</name>
</gene>
<feature type="non-terminal residue" evidence="2">
    <location>
        <position position="154"/>
    </location>
</feature>
<dbReference type="EMBL" id="CAJVPQ010004409">
    <property type="protein sequence ID" value="CAG8650794.1"/>
    <property type="molecule type" value="Genomic_DNA"/>
</dbReference>
<dbReference type="Proteomes" id="UP000789570">
    <property type="component" value="Unassembled WGS sequence"/>
</dbReference>
<name>A0A9N9DRZ7_9GLOM</name>
<protein>
    <submittedName>
        <fullName evidence="2">1972_t:CDS:1</fullName>
    </submittedName>
</protein>